<feature type="domain" description="Copper amine oxidase-like N-terminal" evidence="1">
    <location>
        <begin position="90"/>
        <end position="191"/>
    </location>
</feature>
<evidence type="ECO:0000259" key="1">
    <source>
        <dbReference type="Pfam" id="PF07833"/>
    </source>
</evidence>
<name>A0A371PJK3_9BACL</name>
<protein>
    <submittedName>
        <fullName evidence="2">Copper amine oxidase N-terminal domain-containing protein</fullName>
    </submittedName>
</protein>
<keyword evidence="3" id="KW-1185">Reference proteome</keyword>
<sequence>MIRYVKQAWFLFTHNQTCNLPIQILVYHDNSKREVPTNMRYKKIALSGLILATAATMHNIPHSSAAEAPQSVEFKINDASYVNHTGKHALAAAPFILNGNAMVPVRALAESLGAEVTWNHEENTATLTSNKTDSIKVTDRSNYVINEKGERIKLPESVQRVKGMLFVPARSLSSIMGAKLEWGASDRKITISTTKAETIQVMYKFDQDQEGWKGGFADLPVNYEKDIYDLEYKRELIPDQESSSNYGLKLKGHNRSDDLFMFLTRGVEGFEPNTTYDVKLNFALYTSESGGMVGIGGAPGESVYVKAGILGKEPKAVPTAHPGEDYYKMNVDIGNQSLSGKDAKVIGNVIKPDSEKEGYQRVDFNYSAQVKADEHGKIYLLIGTDSGFEGLTTLYYDDIQVTATKAQS</sequence>
<accession>A0A371PJK3</accession>
<dbReference type="Proteomes" id="UP000261905">
    <property type="component" value="Unassembled WGS sequence"/>
</dbReference>
<dbReference type="SUPFAM" id="SSF55383">
    <property type="entry name" value="Copper amine oxidase, domain N"/>
    <property type="match status" value="1"/>
</dbReference>
<dbReference type="OrthoDB" id="2781053at2"/>
<dbReference type="AlphaFoldDB" id="A0A371PJK3"/>
<evidence type="ECO:0000313" key="3">
    <source>
        <dbReference type="Proteomes" id="UP000261905"/>
    </source>
</evidence>
<evidence type="ECO:0000313" key="2">
    <source>
        <dbReference type="EMBL" id="REK76323.1"/>
    </source>
</evidence>
<dbReference type="InterPro" id="IPR012854">
    <property type="entry name" value="Cu_amine_oxidase-like_N"/>
</dbReference>
<gene>
    <name evidence="2" type="ORF">DX130_04560</name>
</gene>
<dbReference type="Pfam" id="PF07833">
    <property type="entry name" value="Cu_amine_oxidN1"/>
    <property type="match status" value="1"/>
</dbReference>
<comment type="caution">
    <text evidence="2">The sequence shown here is derived from an EMBL/GenBank/DDBJ whole genome shotgun (WGS) entry which is preliminary data.</text>
</comment>
<reference evidence="2 3" key="1">
    <citation type="submission" date="2018-08" db="EMBL/GenBank/DDBJ databases">
        <title>Paenibacillus sp. M4BSY-1, whole genome shotgun sequence.</title>
        <authorList>
            <person name="Tuo L."/>
        </authorList>
    </citation>
    <scope>NUCLEOTIDE SEQUENCE [LARGE SCALE GENOMIC DNA]</scope>
    <source>
        <strain evidence="2 3">M4BSY-1</strain>
    </source>
</reference>
<dbReference type="EMBL" id="QUBQ01000001">
    <property type="protein sequence ID" value="REK76323.1"/>
    <property type="molecule type" value="Genomic_DNA"/>
</dbReference>
<proteinExistence type="predicted"/>
<dbReference type="Gene3D" id="3.30.457.10">
    <property type="entry name" value="Copper amine oxidase-like, N-terminal domain"/>
    <property type="match status" value="1"/>
</dbReference>
<organism evidence="2 3">
    <name type="scientific">Paenibacillus paeoniae</name>
    <dbReference type="NCBI Taxonomy" id="2292705"/>
    <lineage>
        <taxon>Bacteria</taxon>
        <taxon>Bacillati</taxon>
        <taxon>Bacillota</taxon>
        <taxon>Bacilli</taxon>
        <taxon>Bacillales</taxon>
        <taxon>Paenibacillaceae</taxon>
        <taxon>Paenibacillus</taxon>
    </lineage>
</organism>
<dbReference type="InterPro" id="IPR036582">
    <property type="entry name" value="Mao_N_sf"/>
</dbReference>